<dbReference type="Proteomes" id="UP000199236">
    <property type="component" value="Unassembled WGS sequence"/>
</dbReference>
<evidence type="ECO:0000256" key="2">
    <source>
        <dbReference type="ARBA" id="ARBA00022963"/>
    </source>
</evidence>
<evidence type="ECO:0000256" key="4">
    <source>
        <dbReference type="PROSITE-ProRule" id="PRU01161"/>
    </source>
</evidence>
<dbReference type="InterPro" id="IPR016035">
    <property type="entry name" value="Acyl_Trfase/lysoPLipase"/>
</dbReference>
<keyword evidence="7" id="KW-1185">Reference proteome</keyword>
<gene>
    <name evidence="6" type="ORF">SAMN04488056_103207</name>
</gene>
<accession>A0A1I5EJ34</accession>
<keyword evidence="2 4" id="KW-0442">Lipid degradation</keyword>
<evidence type="ECO:0000256" key="1">
    <source>
        <dbReference type="ARBA" id="ARBA00022801"/>
    </source>
</evidence>
<feature type="active site" description="Proton acceptor" evidence="4">
    <location>
        <position position="172"/>
    </location>
</feature>
<feature type="short sequence motif" description="GXSXG" evidence="4">
    <location>
        <begin position="39"/>
        <end position="43"/>
    </location>
</feature>
<keyword evidence="1 4" id="KW-0378">Hydrolase</keyword>
<dbReference type="PANTHER" id="PTHR14226:SF29">
    <property type="entry name" value="NEUROPATHY TARGET ESTERASE SWS"/>
    <property type="match status" value="1"/>
</dbReference>
<evidence type="ECO:0000256" key="3">
    <source>
        <dbReference type="ARBA" id="ARBA00023098"/>
    </source>
</evidence>
<dbReference type="InterPro" id="IPR002641">
    <property type="entry name" value="PNPLA_dom"/>
</dbReference>
<dbReference type="PROSITE" id="PS51635">
    <property type="entry name" value="PNPLA"/>
    <property type="match status" value="1"/>
</dbReference>
<dbReference type="GO" id="GO:0016042">
    <property type="term" value="P:lipid catabolic process"/>
    <property type="evidence" value="ECO:0007669"/>
    <property type="project" value="UniProtKB-UniRule"/>
</dbReference>
<dbReference type="OrthoDB" id="5290098at2"/>
<keyword evidence="3 4" id="KW-0443">Lipid metabolism</keyword>
<feature type="domain" description="PNPLA" evidence="5">
    <location>
        <begin position="8"/>
        <end position="185"/>
    </location>
</feature>
<name>A0A1I5EJ34_9HYPH</name>
<evidence type="ECO:0000259" key="5">
    <source>
        <dbReference type="PROSITE" id="PS51635"/>
    </source>
</evidence>
<proteinExistence type="predicted"/>
<dbReference type="SUPFAM" id="SSF52151">
    <property type="entry name" value="FabD/lysophospholipase-like"/>
    <property type="match status" value="1"/>
</dbReference>
<dbReference type="PANTHER" id="PTHR14226">
    <property type="entry name" value="NEUROPATHY TARGET ESTERASE/SWISS CHEESE D.MELANOGASTER"/>
    <property type="match status" value="1"/>
</dbReference>
<dbReference type="Gene3D" id="3.40.1090.10">
    <property type="entry name" value="Cytosolic phospholipase A2 catalytic domain"/>
    <property type="match status" value="2"/>
</dbReference>
<dbReference type="InterPro" id="IPR050301">
    <property type="entry name" value="NTE"/>
</dbReference>
<organism evidence="6 7">
    <name type="scientific">Cohaesibacter marisflavi</name>
    <dbReference type="NCBI Taxonomy" id="655353"/>
    <lineage>
        <taxon>Bacteria</taxon>
        <taxon>Pseudomonadati</taxon>
        <taxon>Pseudomonadota</taxon>
        <taxon>Alphaproteobacteria</taxon>
        <taxon>Hyphomicrobiales</taxon>
        <taxon>Cohaesibacteraceae</taxon>
    </lineage>
</organism>
<feature type="active site" description="Nucleophile" evidence="4">
    <location>
        <position position="41"/>
    </location>
</feature>
<evidence type="ECO:0000313" key="7">
    <source>
        <dbReference type="Proteomes" id="UP000199236"/>
    </source>
</evidence>
<evidence type="ECO:0000313" key="6">
    <source>
        <dbReference type="EMBL" id="SFO11517.1"/>
    </source>
</evidence>
<dbReference type="STRING" id="655353.SAMN04488056_103207"/>
<reference evidence="6 7" key="1">
    <citation type="submission" date="2016-10" db="EMBL/GenBank/DDBJ databases">
        <authorList>
            <person name="de Groot N.N."/>
        </authorList>
    </citation>
    <scope>NUCLEOTIDE SEQUENCE [LARGE SCALE GENOMIC DNA]</scope>
    <source>
        <strain evidence="6 7">CGMCC 1.9157</strain>
    </source>
</reference>
<dbReference type="EMBL" id="FOVR01000003">
    <property type="protein sequence ID" value="SFO11517.1"/>
    <property type="molecule type" value="Genomic_DNA"/>
</dbReference>
<feature type="short sequence motif" description="GXGXXG" evidence="4">
    <location>
        <begin position="12"/>
        <end position="17"/>
    </location>
</feature>
<dbReference type="AlphaFoldDB" id="A0A1I5EJ34"/>
<sequence>MSDKKVAVAFGGGGARGISHIWIMEALDELGIKPVALSGTSIGALAAVCYASGYSGVDLRAYMLDLFGNTGEVLSRFWKHRPRSFSRLFSVQNPMANWSQFDPVWMVESFLPPDIKKDFSALEIPASFSATDYFSGDEVIFNKGDLINALAASIAIPALFRPIEINGHLLIDGGCVNPLPVDHVRAQADIVIGVDVVGLPQKPRDGKIGSFEMGFGATQILMQTIQREKMRHDKADILVQPRVDAFRPLDFLKTADILEASRDTKEEVKQSLSRLLER</sequence>
<protein>
    <submittedName>
        <fullName evidence="6">NTE family protein</fullName>
    </submittedName>
</protein>
<feature type="short sequence motif" description="DGA/G" evidence="4">
    <location>
        <begin position="172"/>
        <end position="174"/>
    </location>
</feature>
<dbReference type="RefSeq" id="WP_090070810.1">
    <property type="nucleotide sequence ID" value="NZ_FOVR01000003.1"/>
</dbReference>
<dbReference type="GO" id="GO:0016787">
    <property type="term" value="F:hydrolase activity"/>
    <property type="evidence" value="ECO:0007669"/>
    <property type="project" value="UniProtKB-UniRule"/>
</dbReference>
<dbReference type="Pfam" id="PF01734">
    <property type="entry name" value="Patatin"/>
    <property type="match status" value="1"/>
</dbReference>